<name>A0A1W6LA39_9BURK</name>
<dbReference type="KEGG" id="rgu:A4W93_14980"/>
<proteinExistence type="predicted"/>
<dbReference type="STRING" id="946333.A4W93_14980"/>
<dbReference type="RefSeq" id="WP_085751375.1">
    <property type="nucleotide sequence ID" value="NZ_BSPR01000004.1"/>
</dbReference>
<accession>A0A1W6LA39</accession>
<dbReference type="EMBL" id="CP015118">
    <property type="protein sequence ID" value="ARN21093.1"/>
    <property type="molecule type" value="Genomic_DNA"/>
</dbReference>
<evidence type="ECO:0000313" key="2">
    <source>
        <dbReference type="Proteomes" id="UP000193427"/>
    </source>
</evidence>
<reference evidence="1 2" key="1">
    <citation type="submission" date="2016-04" db="EMBL/GenBank/DDBJ databases">
        <title>Complete genome sequence of natural rubber-degrading, novel Gram-negative bacterium, Rhizobacter gummiphilus strain NS21.</title>
        <authorList>
            <person name="Tabata M."/>
            <person name="Kasai D."/>
            <person name="Fukuda M."/>
        </authorList>
    </citation>
    <scope>NUCLEOTIDE SEQUENCE [LARGE SCALE GENOMIC DNA]</scope>
    <source>
        <strain evidence="1 2">NS21</strain>
    </source>
</reference>
<keyword evidence="2" id="KW-1185">Reference proteome</keyword>
<gene>
    <name evidence="1" type="ORF">A4W93_14980</name>
</gene>
<dbReference type="AlphaFoldDB" id="A0A1W6LA39"/>
<evidence type="ECO:0000313" key="1">
    <source>
        <dbReference type="EMBL" id="ARN21093.1"/>
    </source>
</evidence>
<dbReference type="OrthoDB" id="6169516at2"/>
<sequence length="174" mass="18744">MDIPLHLHRWERRPFDWTAAAVAGFAGGAVLMALELLWSAFAPGTTGAWRLSQMVAALLLGPEAMWSTPHVFDLGTVATALVIHYMLGIGFGLVLGFVAAGVHGDDDTTTLVGMGAVFGLLLYGLNFHLMVHWFPWFAELQGVGTAIAHIVFGVTAAVLYRRLARPPTEAHRPA</sequence>
<dbReference type="Proteomes" id="UP000193427">
    <property type="component" value="Chromosome"/>
</dbReference>
<organism evidence="1 2">
    <name type="scientific">Piscinibacter gummiphilus</name>
    <dbReference type="NCBI Taxonomy" id="946333"/>
    <lineage>
        <taxon>Bacteria</taxon>
        <taxon>Pseudomonadati</taxon>
        <taxon>Pseudomonadota</taxon>
        <taxon>Betaproteobacteria</taxon>
        <taxon>Burkholderiales</taxon>
        <taxon>Sphaerotilaceae</taxon>
        <taxon>Piscinibacter</taxon>
    </lineage>
</organism>
<protein>
    <submittedName>
        <fullName evidence="1">Uncharacterized protein</fullName>
    </submittedName>
</protein>